<organism evidence="4 5">
    <name type="scientific">Streptomyces lonegramiae</name>
    <dbReference type="NCBI Taxonomy" id="3075524"/>
    <lineage>
        <taxon>Bacteria</taxon>
        <taxon>Bacillati</taxon>
        <taxon>Actinomycetota</taxon>
        <taxon>Actinomycetes</taxon>
        <taxon>Kitasatosporales</taxon>
        <taxon>Streptomycetaceae</taxon>
        <taxon>Streptomyces</taxon>
    </lineage>
</organism>
<dbReference type="InterPro" id="IPR012223">
    <property type="entry name" value="TEII"/>
</dbReference>
<dbReference type="GO" id="GO:0016787">
    <property type="term" value="F:hydrolase activity"/>
    <property type="evidence" value="ECO:0007669"/>
    <property type="project" value="UniProtKB-KW"/>
</dbReference>
<dbReference type="InterPro" id="IPR029058">
    <property type="entry name" value="AB_hydrolase_fold"/>
</dbReference>
<keyword evidence="2 4" id="KW-0378">Hydrolase</keyword>
<keyword evidence="5" id="KW-1185">Reference proteome</keyword>
<accession>A0ABU2XNN9</accession>
<name>A0ABU2XNN9_9ACTN</name>
<dbReference type="RefSeq" id="WP_311728068.1">
    <property type="nucleotide sequence ID" value="NZ_JAVRFD010000020.1"/>
</dbReference>
<evidence type="ECO:0000256" key="1">
    <source>
        <dbReference type="ARBA" id="ARBA00007169"/>
    </source>
</evidence>
<dbReference type="Pfam" id="PF00975">
    <property type="entry name" value="Thioesterase"/>
    <property type="match status" value="1"/>
</dbReference>
<evidence type="ECO:0000256" key="2">
    <source>
        <dbReference type="ARBA" id="ARBA00022801"/>
    </source>
</evidence>
<evidence type="ECO:0000259" key="3">
    <source>
        <dbReference type="SMART" id="SM00824"/>
    </source>
</evidence>
<dbReference type="PANTHER" id="PTHR11487:SF0">
    <property type="entry name" value="S-ACYL FATTY ACID SYNTHASE THIOESTERASE, MEDIUM CHAIN"/>
    <property type="match status" value="1"/>
</dbReference>
<protein>
    <submittedName>
        <fullName evidence="4">Alpha/beta fold hydrolase</fullName>
    </submittedName>
</protein>
<gene>
    <name evidence="4" type="ORF">RND15_33330</name>
</gene>
<dbReference type="InterPro" id="IPR020802">
    <property type="entry name" value="TesA-like"/>
</dbReference>
<dbReference type="PANTHER" id="PTHR11487">
    <property type="entry name" value="THIOESTERASE"/>
    <property type="match status" value="1"/>
</dbReference>
<dbReference type="SUPFAM" id="SSF53474">
    <property type="entry name" value="alpha/beta-Hydrolases"/>
    <property type="match status" value="1"/>
</dbReference>
<comment type="similarity">
    <text evidence="1">Belongs to the thioesterase family.</text>
</comment>
<reference evidence="4" key="1">
    <citation type="submission" date="2024-05" db="EMBL/GenBank/DDBJ databases">
        <title>30 novel species of actinomycetes from the DSMZ collection.</title>
        <authorList>
            <person name="Nouioui I."/>
        </authorList>
    </citation>
    <scope>NUCLEOTIDE SEQUENCE</scope>
    <source>
        <strain evidence="4">DSM 41529</strain>
    </source>
</reference>
<dbReference type="EMBL" id="JAVRFD010000020">
    <property type="protein sequence ID" value="MDT0547548.1"/>
    <property type="molecule type" value="Genomic_DNA"/>
</dbReference>
<dbReference type="Proteomes" id="UP001180754">
    <property type="component" value="Unassembled WGS sequence"/>
</dbReference>
<proteinExistence type="inferred from homology"/>
<comment type="caution">
    <text evidence="4">The sequence shown here is derived from an EMBL/GenBank/DDBJ whole genome shotgun (WGS) entry which is preliminary data.</text>
</comment>
<feature type="domain" description="Thioesterase TesA-like" evidence="3">
    <location>
        <begin position="28"/>
        <end position="185"/>
    </location>
</feature>
<dbReference type="InterPro" id="IPR001031">
    <property type="entry name" value="Thioesterase"/>
</dbReference>
<dbReference type="Gene3D" id="3.40.50.1820">
    <property type="entry name" value="alpha/beta hydrolase"/>
    <property type="match status" value="1"/>
</dbReference>
<evidence type="ECO:0000313" key="4">
    <source>
        <dbReference type="EMBL" id="MDT0547548.1"/>
    </source>
</evidence>
<sequence>MNPRSPFRELSARPGGTRVRTSRPDVTFFLVHHAGGSSAGFADFAQFFPPSWRLCAVELPGRGLSAGDPPCRSAAAAVQALAPAFLDEFLDEEIRPYAVFGHSMGGLVAYELARELERSGTPPVWLGVSGIPAPRLVSDCFNERRDLWSPERLVAFMRRLGGTPEELLESPDVVEYMVEVLRGDLAIVDTYAYADGPPLGIPLSVYAGEQDPLATHDMLEGWRAQTTAQVEFHSWPGGHFYLYDRTESVARRMAMDIDTALTGDRDPAGRKA</sequence>
<evidence type="ECO:0000313" key="5">
    <source>
        <dbReference type="Proteomes" id="UP001180754"/>
    </source>
</evidence>
<dbReference type="SMART" id="SM00824">
    <property type="entry name" value="PKS_TE"/>
    <property type="match status" value="1"/>
</dbReference>